<dbReference type="EMBL" id="CP001291">
    <property type="protein sequence ID" value="ACK70462.1"/>
    <property type="molecule type" value="Genomic_DNA"/>
</dbReference>
<organism evidence="1 2">
    <name type="scientific">Gloeothece citriformis (strain PCC 7424)</name>
    <name type="common">Cyanothece sp. (strain PCC 7424)</name>
    <dbReference type="NCBI Taxonomy" id="65393"/>
    <lineage>
        <taxon>Bacteria</taxon>
        <taxon>Bacillati</taxon>
        <taxon>Cyanobacteriota</taxon>
        <taxon>Cyanophyceae</taxon>
        <taxon>Oscillatoriophycideae</taxon>
        <taxon>Chroococcales</taxon>
        <taxon>Aphanothecaceae</taxon>
        <taxon>Gloeothece</taxon>
        <taxon>Gloeothece citriformis</taxon>
    </lineage>
</organism>
<dbReference type="Proteomes" id="UP000002384">
    <property type="component" value="Chromosome"/>
</dbReference>
<dbReference type="Pfam" id="PF14103">
    <property type="entry name" value="DUF4276"/>
    <property type="match status" value="1"/>
</dbReference>
<accession>B7KF06</accession>
<dbReference type="InterPro" id="IPR025455">
    <property type="entry name" value="DUF4276"/>
</dbReference>
<evidence type="ECO:0000313" key="1">
    <source>
        <dbReference type="EMBL" id="ACK70462.1"/>
    </source>
</evidence>
<dbReference type="HOGENOM" id="CLU_109798_0_0_3"/>
<evidence type="ECO:0008006" key="3">
    <source>
        <dbReference type="Google" id="ProtNLM"/>
    </source>
</evidence>
<gene>
    <name evidence="1" type="ordered locus">PCC7424_2032</name>
</gene>
<name>B7KF06_GLOC7</name>
<keyword evidence="2" id="KW-1185">Reference proteome</keyword>
<dbReference type="RefSeq" id="WP_015954068.1">
    <property type="nucleotide sequence ID" value="NC_011729.1"/>
</dbReference>
<sequence length="206" mass="23933">MHLEFLVEEWSTKEFLIQVLPKILQPEISYKIHDFRGKTDLLKKLSARLKGYKAWIPDDYKIVVIVDRDEEDCQQLKKKLEQIAKDVGFITKSTVQSKENFQVLNRIAIEELEAWFFGDVKAIIQAYPKVSKHLNKKEKYRDPDAITGGTWEALERGLQKAGYHQGGLEKVKATKEISAYMNPQENCSKSFQIFYNGLLELISYND</sequence>
<dbReference type="STRING" id="65393.PCC7424_2032"/>
<evidence type="ECO:0000313" key="2">
    <source>
        <dbReference type="Proteomes" id="UP000002384"/>
    </source>
</evidence>
<proteinExistence type="predicted"/>
<dbReference type="eggNOG" id="ENOG502ZYZ6">
    <property type="taxonomic scope" value="Bacteria"/>
</dbReference>
<reference evidence="2" key="1">
    <citation type="journal article" date="2011" name="MBio">
        <title>Novel metabolic attributes of the genus Cyanothece, comprising a group of unicellular nitrogen-fixing Cyanobacteria.</title>
        <authorList>
            <person name="Bandyopadhyay A."/>
            <person name="Elvitigala T."/>
            <person name="Welsh E."/>
            <person name="Stockel J."/>
            <person name="Liberton M."/>
            <person name="Min H."/>
            <person name="Sherman L.A."/>
            <person name="Pakrasi H.B."/>
        </authorList>
    </citation>
    <scope>NUCLEOTIDE SEQUENCE [LARGE SCALE GENOMIC DNA]</scope>
    <source>
        <strain evidence="2">PCC 7424</strain>
    </source>
</reference>
<dbReference type="AlphaFoldDB" id="B7KF06"/>
<dbReference type="OrthoDB" id="283783at2"/>
<dbReference type="KEGG" id="cyc:PCC7424_2032"/>
<protein>
    <recommendedName>
        <fullName evidence="3">DUF4276 domain-containing protein</fullName>
    </recommendedName>
</protein>